<evidence type="ECO:0000256" key="3">
    <source>
        <dbReference type="ARBA" id="ARBA00022692"/>
    </source>
</evidence>
<dbReference type="PANTHER" id="PTHR30572:SF4">
    <property type="entry name" value="ABC TRANSPORTER PERMEASE YTRF"/>
    <property type="match status" value="1"/>
</dbReference>
<dbReference type="GeneID" id="98661170"/>
<feature type="transmembrane region" description="Helical" evidence="7">
    <location>
        <begin position="21"/>
        <end position="44"/>
    </location>
</feature>
<sequence>MRLRDILSLAAHNLRESPLRTALCALSVAVGSGALLLILSIGLYGRKQVDVGLQTLGVSGLSVYTESGHAGTILSAALANEIEQDVDGIRTLMPIKAQSGTVRVGHTTEHAVLLGADERLGEVMQMEMLAGTLPNAWQCANAEPVAVVGDDLAQALYRRTNITGRQIRLKVNGTDRYFTVCGVVRAQTGAFGGMLSAVAPHLVYVPYACIASQTERTDQVFVQCISQTDTASVSSQIEKYLTDRQQVRGVHVQNMSGAVQTVQQLAEMGIGLFAAVGTVTLFVALIGVMGSMLAAAHEKTGEIGILLALGAQPHDIRRTFLLQAVLLCLFGGIVGLAAAGALLHFGAALLLPEGRVFAGLLTLSTLSGAAAGLLPAVRAAALDPIDAICK</sequence>
<proteinExistence type="inferred from homology"/>
<feature type="transmembrane region" description="Helical" evidence="7">
    <location>
        <begin position="324"/>
        <end position="350"/>
    </location>
</feature>
<name>A0AAW4VS88_9FIRM</name>
<dbReference type="AlphaFoldDB" id="A0AAW4VS88"/>
<comment type="subcellular location">
    <subcellularLocation>
        <location evidence="1">Cell membrane</location>
        <topology evidence="1">Multi-pass membrane protein</topology>
    </subcellularLocation>
</comment>
<comment type="similarity">
    <text evidence="6">Belongs to the ABC-4 integral membrane protein family.</text>
</comment>
<feature type="transmembrane region" description="Helical" evidence="7">
    <location>
        <begin position="356"/>
        <end position="377"/>
    </location>
</feature>
<dbReference type="InterPro" id="IPR003838">
    <property type="entry name" value="ABC3_permease_C"/>
</dbReference>
<feature type="domain" description="MacB-like periplasmic core" evidence="9">
    <location>
        <begin position="21"/>
        <end position="239"/>
    </location>
</feature>
<dbReference type="GO" id="GO:0005886">
    <property type="term" value="C:plasma membrane"/>
    <property type="evidence" value="ECO:0007669"/>
    <property type="project" value="UniProtKB-SubCell"/>
</dbReference>
<dbReference type="GO" id="GO:0022857">
    <property type="term" value="F:transmembrane transporter activity"/>
    <property type="evidence" value="ECO:0007669"/>
    <property type="project" value="TreeGrafter"/>
</dbReference>
<evidence type="ECO:0000256" key="6">
    <source>
        <dbReference type="ARBA" id="ARBA00038076"/>
    </source>
</evidence>
<reference evidence="10 11" key="1">
    <citation type="submission" date="2021-10" db="EMBL/GenBank/DDBJ databases">
        <title>Anaerobic single-cell dispensing facilitates the cultivation of human gut bacteria.</title>
        <authorList>
            <person name="Afrizal A."/>
        </authorList>
    </citation>
    <scope>NUCLEOTIDE SEQUENCE [LARGE SCALE GENOMIC DNA]</scope>
    <source>
        <strain evidence="10 11">CLA-AA-H270</strain>
    </source>
</reference>
<gene>
    <name evidence="10" type="ORF">LKD22_00990</name>
</gene>
<dbReference type="RefSeq" id="WP_227599964.1">
    <property type="nucleotide sequence ID" value="NZ_JAJEPX010000001.1"/>
</dbReference>
<evidence type="ECO:0000256" key="1">
    <source>
        <dbReference type="ARBA" id="ARBA00004651"/>
    </source>
</evidence>
<dbReference type="InterPro" id="IPR050250">
    <property type="entry name" value="Macrolide_Exporter_MacB"/>
</dbReference>
<evidence type="ECO:0000259" key="8">
    <source>
        <dbReference type="Pfam" id="PF02687"/>
    </source>
</evidence>
<keyword evidence="5 7" id="KW-0472">Membrane</keyword>
<keyword evidence="11" id="KW-1185">Reference proteome</keyword>
<dbReference type="PANTHER" id="PTHR30572">
    <property type="entry name" value="MEMBRANE COMPONENT OF TRANSPORTER-RELATED"/>
    <property type="match status" value="1"/>
</dbReference>
<feature type="domain" description="ABC3 transporter permease C-terminal" evidence="8">
    <location>
        <begin position="276"/>
        <end position="380"/>
    </location>
</feature>
<accession>A0AAW4VS88</accession>
<keyword evidence="2" id="KW-1003">Cell membrane</keyword>
<organism evidence="10 11">
    <name type="scientific">Agathobaculum butyriciproducens</name>
    <dbReference type="NCBI Taxonomy" id="1628085"/>
    <lineage>
        <taxon>Bacteria</taxon>
        <taxon>Bacillati</taxon>
        <taxon>Bacillota</taxon>
        <taxon>Clostridia</taxon>
        <taxon>Eubacteriales</taxon>
        <taxon>Butyricicoccaceae</taxon>
        <taxon>Agathobaculum</taxon>
    </lineage>
</organism>
<dbReference type="EMBL" id="JAJEPX010000001">
    <property type="protein sequence ID" value="MCC2175715.1"/>
    <property type="molecule type" value="Genomic_DNA"/>
</dbReference>
<keyword evidence="3 7" id="KW-0812">Transmembrane</keyword>
<evidence type="ECO:0000313" key="11">
    <source>
        <dbReference type="Proteomes" id="UP001298753"/>
    </source>
</evidence>
<dbReference type="Proteomes" id="UP001298753">
    <property type="component" value="Unassembled WGS sequence"/>
</dbReference>
<evidence type="ECO:0000256" key="2">
    <source>
        <dbReference type="ARBA" id="ARBA00022475"/>
    </source>
</evidence>
<keyword evidence="4 7" id="KW-1133">Transmembrane helix</keyword>
<dbReference type="InterPro" id="IPR025857">
    <property type="entry name" value="MacB_PCD"/>
</dbReference>
<dbReference type="Pfam" id="PF12704">
    <property type="entry name" value="MacB_PCD"/>
    <property type="match status" value="1"/>
</dbReference>
<dbReference type="Pfam" id="PF02687">
    <property type="entry name" value="FtsX"/>
    <property type="match status" value="1"/>
</dbReference>
<comment type="caution">
    <text evidence="10">The sequence shown here is derived from an EMBL/GenBank/DDBJ whole genome shotgun (WGS) entry which is preliminary data.</text>
</comment>
<evidence type="ECO:0000313" key="10">
    <source>
        <dbReference type="EMBL" id="MCC2175715.1"/>
    </source>
</evidence>
<feature type="transmembrane region" description="Helical" evidence="7">
    <location>
        <begin position="270"/>
        <end position="296"/>
    </location>
</feature>
<evidence type="ECO:0000256" key="4">
    <source>
        <dbReference type="ARBA" id="ARBA00022989"/>
    </source>
</evidence>
<evidence type="ECO:0000256" key="7">
    <source>
        <dbReference type="SAM" id="Phobius"/>
    </source>
</evidence>
<protein>
    <submittedName>
        <fullName evidence="10">ABC transporter permease</fullName>
    </submittedName>
</protein>
<evidence type="ECO:0000259" key="9">
    <source>
        <dbReference type="Pfam" id="PF12704"/>
    </source>
</evidence>
<evidence type="ECO:0000256" key="5">
    <source>
        <dbReference type="ARBA" id="ARBA00023136"/>
    </source>
</evidence>